<gene>
    <name evidence="1" type="ORF">TISLANDTSLP1_14660</name>
</gene>
<keyword evidence="2" id="KW-1185">Reference proteome</keyword>
<evidence type="ECO:0000313" key="2">
    <source>
        <dbReference type="Proteomes" id="UP001144297"/>
    </source>
</evidence>
<dbReference type="PANTHER" id="PTHR37029:SF1">
    <property type="entry name" value="SSR1768 PROTEIN"/>
    <property type="match status" value="1"/>
</dbReference>
<accession>A0A9W6GGV7</accession>
<dbReference type="Proteomes" id="UP001144297">
    <property type="component" value="Unassembled WGS sequence"/>
</dbReference>
<name>A0A9W6GGV7_9BACT</name>
<dbReference type="InterPro" id="IPR019270">
    <property type="entry name" value="DUF2283"/>
</dbReference>
<reference evidence="1" key="1">
    <citation type="submission" date="2022-12" db="EMBL/GenBank/DDBJ databases">
        <title>Reference genome sequencing for broad-spectrum identification of bacterial and archaeal isolates by mass spectrometry.</title>
        <authorList>
            <person name="Sekiguchi Y."/>
            <person name="Tourlousse D.M."/>
        </authorList>
    </citation>
    <scope>NUCLEOTIDE SEQUENCE</scope>
    <source>
        <strain evidence="1">TSL-P1</strain>
    </source>
</reference>
<organism evidence="1 2">
    <name type="scientific">Thermodesulfovibrio yellowstonii</name>
    <dbReference type="NCBI Taxonomy" id="28262"/>
    <lineage>
        <taxon>Bacteria</taxon>
        <taxon>Pseudomonadati</taxon>
        <taxon>Nitrospirota</taxon>
        <taxon>Thermodesulfovibrionia</taxon>
        <taxon>Thermodesulfovibrionales</taxon>
        <taxon>Thermodesulfovibrionaceae</taxon>
        <taxon>Thermodesulfovibrio</taxon>
    </lineage>
</organism>
<evidence type="ECO:0000313" key="1">
    <source>
        <dbReference type="EMBL" id="GLI53773.1"/>
    </source>
</evidence>
<evidence type="ECO:0008006" key="3">
    <source>
        <dbReference type="Google" id="ProtNLM"/>
    </source>
</evidence>
<dbReference type="Pfam" id="PF10049">
    <property type="entry name" value="DUF2283"/>
    <property type="match status" value="1"/>
</dbReference>
<proteinExistence type="predicted"/>
<sequence>MKVEYDKDVDAIYIQILNEPVIESEEVAADIIVDFTADNKIAGIEILNASKRVEIMDSIKSLLELKTPSSLSI</sequence>
<dbReference type="AlphaFoldDB" id="A0A9W6GGV7"/>
<protein>
    <recommendedName>
        <fullName evidence="3">DUF2283 domain-containing protein</fullName>
    </recommendedName>
</protein>
<comment type="caution">
    <text evidence="1">The sequence shown here is derived from an EMBL/GenBank/DDBJ whole genome shotgun (WGS) entry which is preliminary data.</text>
</comment>
<dbReference type="EMBL" id="BSDX01000001">
    <property type="protein sequence ID" value="GLI53773.1"/>
    <property type="molecule type" value="Genomic_DNA"/>
</dbReference>
<dbReference type="PANTHER" id="PTHR37029">
    <property type="entry name" value="SSR1768 PROTEIN"/>
    <property type="match status" value="1"/>
</dbReference>